<dbReference type="Proteomes" id="UP000607645">
    <property type="component" value="Unassembled WGS sequence"/>
</dbReference>
<evidence type="ECO:0000313" key="12">
    <source>
        <dbReference type="Proteomes" id="UP000607645"/>
    </source>
</evidence>
<protein>
    <recommendedName>
        <fullName evidence="3">beta-glucosidase</fullName>
        <ecNumber evidence="3">3.2.1.21</ecNumber>
    </recommendedName>
</protein>
<feature type="domain" description="Glycoside hydrolase family 3 C-terminal" evidence="10">
    <location>
        <begin position="696"/>
        <end position="805"/>
    </location>
</feature>
<dbReference type="PROSITE" id="PS51257">
    <property type="entry name" value="PROKAR_LIPOPROTEIN"/>
    <property type="match status" value="1"/>
</dbReference>
<dbReference type="EMBL" id="JACOPQ010000016">
    <property type="protein sequence ID" value="MBC5738532.1"/>
    <property type="molecule type" value="Genomic_DNA"/>
</dbReference>
<feature type="domain" description="Glycoside hydrolase family 3 N-terminal" evidence="9">
    <location>
        <begin position="217"/>
        <end position="407"/>
    </location>
</feature>
<sequence length="832" mass="90115">MKKQTKQTLAALLAGVMLMGTISGCTPSADNPSPSGSGQPGPSASAGVPSGQVEELGSGTVKWSEEKTADGWMKVTNEGGATLGYSPDSGVKLIQVDGYAFKDLNRNGELDGYEDWRRGDEERAVDLAGRLSAEEIAPMLTQGGWSSFGGTIEGSDLEYIQGGGRAGTSRSAAMPGNTANVAEWVNALQALCEATGDYGVPATVSTDPTTISGIVGQNALAATFDTELVHEMAVKASEQYRAVGVTMLLGPQIDLASNAIWFRTSGTYSEDPALNRDLAAAYIDGMQSTFDESGNDLGWGEDSVVTIVKHFVATGASEGGRDDHSQLGKYMIFPGDNLEAHMIPFFDGAFNLPGKTETATGLMPSYGILYDEYKTYGEFVGNAFNEFTLNLLRDNGFDGFIVTDWGITGDGRSFGVDDMTVAERFAALYKVGNDQIGGTTDLENAVEGAKLLLEDMGEEEGIAHLRESARRFFTIQMHVGLFDNPYVSKEKAVATAYTDEAYDFGRQTQEASIVMLKNSDDTIHEYDPAAEKATVYIPYVYQKSGSKRLGYTFSCKPSMDLDLAAQYYNVVTDTLGDPTGTDKDGKAVHVAEDIIRASAADIAACDYAIVSMRAPFVQSTYDEDSGLWLPASLQYEQYTANGPSVKQETVAGDMVKQEIDTGDYGMVTQDVKENRSYYGNTAAVADSYNDYETLQYVHSTVSNECKVIVVMDTLIPLVWSEVEPMADAILLWFNGYEGAVFDPNWFQPEALMNIITGQVEPSALLPYQMPKDMDDAEGQLEDVPRDMECYTDSKDNTYDFGFGMNWSGVISDERTAKYSAPALTEVEADIQY</sequence>
<dbReference type="PRINTS" id="PR00133">
    <property type="entry name" value="GLHYDRLASE3"/>
</dbReference>
<dbReference type="Gene3D" id="3.40.50.1700">
    <property type="entry name" value="Glycoside hydrolase family 3 C-terminal domain"/>
    <property type="match status" value="1"/>
</dbReference>
<dbReference type="SUPFAM" id="SSF52279">
    <property type="entry name" value="Beta-D-glucan exohydrolase, C-terminal domain"/>
    <property type="match status" value="1"/>
</dbReference>
<evidence type="ECO:0000256" key="4">
    <source>
        <dbReference type="ARBA" id="ARBA00022729"/>
    </source>
</evidence>
<feature type="signal peptide" evidence="8">
    <location>
        <begin position="1"/>
        <end position="28"/>
    </location>
</feature>
<dbReference type="GO" id="GO:0008422">
    <property type="term" value="F:beta-glucosidase activity"/>
    <property type="evidence" value="ECO:0007669"/>
    <property type="project" value="UniProtKB-EC"/>
</dbReference>
<accession>A0A8J6J9P1</accession>
<keyword evidence="6" id="KW-0326">Glycosidase</keyword>
<dbReference type="InterPro" id="IPR002772">
    <property type="entry name" value="Glyco_hydro_3_C"/>
</dbReference>
<evidence type="ECO:0000256" key="5">
    <source>
        <dbReference type="ARBA" id="ARBA00022801"/>
    </source>
</evidence>
<comment type="similarity">
    <text evidence="2">Belongs to the glycosyl hydrolase 3 family.</text>
</comment>
<dbReference type="SUPFAM" id="SSF51445">
    <property type="entry name" value="(Trans)glycosidases"/>
    <property type="match status" value="1"/>
</dbReference>
<dbReference type="AlphaFoldDB" id="A0A8J6J9P1"/>
<feature type="chain" id="PRO_5038678615" description="beta-glucosidase" evidence="8">
    <location>
        <begin position="29"/>
        <end position="832"/>
    </location>
</feature>
<gene>
    <name evidence="11" type="ORF">H8S62_16080</name>
</gene>
<dbReference type="InterPro" id="IPR036881">
    <property type="entry name" value="Glyco_hydro_3_C_sf"/>
</dbReference>
<reference evidence="11" key="1">
    <citation type="submission" date="2020-08" db="EMBL/GenBank/DDBJ databases">
        <title>Genome public.</title>
        <authorList>
            <person name="Liu C."/>
            <person name="Sun Q."/>
        </authorList>
    </citation>
    <scope>NUCLEOTIDE SEQUENCE</scope>
    <source>
        <strain evidence="11">NSJ-52</strain>
    </source>
</reference>
<dbReference type="Pfam" id="PF00933">
    <property type="entry name" value="Glyco_hydro_3"/>
    <property type="match status" value="1"/>
</dbReference>
<comment type="catalytic activity">
    <reaction evidence="1">
        <text>Hydrolysis of terminal, non-reducing beta-D-glucosyl residues with release of beta-D-glucose.</text>
        <dbReference type="EC" id="3.2.1.21"/>
    </reaction>
</comment>
<dbReference type="InterPro" id="IPR017853">
    <property type="entry name" value="GH"/>
</dbReference>
<keyword evidence="12" id="KW-1185">Reference proteome</keyword>
<evidence type="ECO:0000259" key="10">
    <source>
        <dbReference type="Pfam" id="PF01915"/>
    </source>
</evidence>
<proteinExistence type="inferred from homology"/>
<keyword evidence="5 11" id="KW-0378">Hydrolase</keyword>
<evidence type="ECO:0000256" key="3">
    <source>
        <dbReference type="ARBA" id="ARBA00012744"/>
    </source>
</evidence>
<dbReference type="InterPro" id="IPR051915">
    <property type="entry name" value="Cellulose_Degrad_GH3"/>
</dbReference>
<dbReference type="EC" id="3.2.1.21" evidence="3"/>
<evidence type="ECO:0000256" key="7">
    <source>
        <dbReference type="SAM" id="MobiDB-lite"/>
    </source>
</evidence>
<evidence type="ECO:0000313" key="11">
    <source>
        <dbReference type="EMBL" id="MBC5738532.1"/>
    </source>
</evidence>
<dbReference type="InterPro" id="IPR001764">
    <property type="entry name" value="Glyco_hydro_3_N"/>
</dbReference>
<dbReference type="Gene3D" id="3.20.20.300">
    <property type="entry name" value="Glycoside hydrolase, family 3, N-terminal domain"/>
    <property type="match status" value="1"/>
</dbReference>
<feature type="region of interest" description="Disordered" evidence="7">
    <location>
        <begin position="25"/>
        <end position="62"/>
    </location>
</feature>
<dbReference type="PANTHER" id="PTHR30620">
    <property type="entry name" value="PERIPLASMIC BETA-GLUCOSIDASE-RELATED"/>
    <property type="match status" value="1"/>
</dbReference>
<evidence type="ECO:0000256" key="6">
    <source>
        <dbReference type="ARBA" id="ARBA00023295"/>
    </source>
</evidence>
<dbReference type="GO" id="GO:0009251">
    <property type="term" value="P:glucan catabolic process"/>
    <property type="evidence" value="ECO:0007669"/>
    <property type="project" value="TreeGrafter"/>
</dbReference>
<evidence type="ECO:0000259" key="9">
    <source>
        <dbReference type="Pfam" id="PF00933"/>
    </source>
</evidence>
<dbReference type="PANTHER" id="PTHR30620:SF16">
    <property type="entry name" value="LYSOSOMAL BETA GLUCOSIDASE"/>
    <property type="match status" value="1"/>
</dbReference>
<name>A0A8J6J9P1_9FIRM</name>
<evidence type="ECO:0000256" key="1">
    <source>
        <dbReference type="ARBA" id="ARBA00000448"/>
    </source>
</evidence>
<feature type="compositionally biased region" description="Low complexity" evidence="7">
    <location>
        <begin position="32"/>
        <end position="52"/>
    </location>
</feature>
<evidence type="ECO:0000256" key="8">
    <source>
        <dbReference type="SAM" id="SignalP"/>
    </source>
</evidence>
<evidence type="ECO:0000256" key="2">
    <source>
        <dbReference type="ARBA" id="ARBA00005336"/>
    </source>
</evidence>
<organism evidence="11 12">
    <name type="scientific">Lawsonibacter faecis</name>
    <dbReference type="NCBI Taxonomy" id="2763052"/>
    <lineage>
        <taxon>Bacteria</taxon>
        <taxon>Bacillati</taxon>
        <taxon>Bacillota</taxon>
        <taxon>Clostridia</taxon>
        <taxon>Eubacteriales</taxon>
        <taxon>Oscillospiraceae</taxon>
        <taxon>Lawsonibacter</taxon>
    </lineage>
</organism>
<comment type="caution">
    <text evidence="11">The sequence shown here is derived from an EMBL/GenBank/DDBJ whole genome shotgun (WGS) entry which is preliminary data.</text>
</comment>
<dbReference type="Pfam" id="PF01915">
    <property type="entry name" value="Glyco_hydro_3_C"/>
    <property type="match status" value="1"/>
</dbReference>
<dbReference type="RefSeq" id="WP_186920269.1">
    <property type="nucleotide sequence ID" value="NZ_JACOPQ010000016.1"/>
</dbReference>
<dbReference type="InterPro" id="IPR036962">
    <property type="entry name" value="Glyco_hydro_3_N_sf"/>
</dbReference>
<keyword evidence="4 8" id="KW-0732">Signal</keyword>